<sequence length="408" mass="43460" precursor="true">MRSFFLALCSWSLISPTALAAGVLVLSPVELQPGLQRWIEFRTGQGWEVTTAAPLNSAEAMAGQIAAAAKQSESLACVVLIGDAAAPHTRLAAASPTAYRPSVVSGVYSGEAHIATDNPFADLDGDDAPELAIGRIPCSSPAELAGYLDRVIAFESALEPRPTNLNIVASPGRFSPLIDSMIEFTAEQALRQLTPTGSELKAIYNSPASPHFPKTPFRNALLAGLREPALAWVYLGHGSTCGLDRVEPRAHAHRILHCVDLPRTDAPTPGPVFAAMLACETGRIDAPAECLAESMLLCPRGPLAVLASSRVCMPYGNSVLGIELLNCLFEPGKSESLGECVREGKRRALRDDSKLPLRKSVRQIGLGLSPNADALDQEVVEHVQMYNLLGDPLLRVKQVAPLQTHSAD</sequence>
<dbReference type="Gene3D" id="3.40.50.10390">
    <property type="entry name" value="Gingipain r, domain 1"/>
    <property type="match status" value="1"/>
</dbReference>
<dbReference type="AlphaFoldDB" id="A0A5C5YQL8"/>
<evidence type="ECO:0000313" key="5">
    <source>
        <dbReference type="Proteomes" id="UP000318478"/>
    </source>
</evidence>
<accession>A0A5C5YQL8</accession>
<dbReference type="Pfam" id="PF01364">
    <property type="entry name" value="Peptidase_C25"/>
    <property type="match status" value="1"/>
</dbReference>
<feature type="domain" description="Gingipain" evidence="3">
    <location>
        <begin position="24"/>
        <end position="396"/>
    </location>
</feature>
<dbReference type="Gene3D" id="3.40.50.1460">
    <property type="match status" value="1"/>
</dbReference>
<dbReference type="RefSeq" id="WP_197527904.1">
    <property type="nucleotide sequence ID" value="NZ_SJPO01000005.1"/>
</dbReference>
<dbReference type="GO" id="GO:0008234">
    <property type="term" value="F:cysteine-type peptidase activity"/>
    <property type="evidence" value="ECO:0007669"/>
    <property type="project" value="InterPro"/>
</dbReference>
<dbReference type="InterPro" id="IPR029030">
    <property type="entry name" value="Caspase-like_dom_sf"/>
</dbReference>
<comment type="caution">
    <text evidence="4">The sequence shown here is derived from an EMBL/GenBank/DDBJ whole genome shotgun (WGS) entry which is preliminary data.</text>
</comment>
<gene>
    <name evidence="4" type="ORF">Pla123a_24760</name>
</gene>
<dbReference type="GO" id="GO:0006508">
    <property type="term" value="P:proteolysis"/>
    <property type="evidence" value="ECO:0007669"/>
    <property type="project" value="InterPro"/>
</dbReference>
<evidence type="ECO:0000256" key="1">
    <source>
        <dbReference type="ARBA" id="ARBA00022729"/>
    </source>
</evidence>
<proteinExistence type="predicted"/>
<feature type="chain" id="PRO_5022772080" description="Gingipain domain-containing protein" evidence="2">
    <location>
        <begin position="21"/>
        <end position="408"/>
    </location>
</feature>
<reference evidence="4 5" key="1">
    <citation type="submission" date="2019-02" db="EMBL/GenBank/DDBJ databases">
        <title>Deep-cultivation of Planctomycetes and their phenomic and genomic characterization uncovers novel biology.</title>
        <authorList>
            <person name="Wiegand S."/>
            <person name="Jogler M."/>
            <person name="Boedeker C."/>
            <person name="Pinto D."/>
            <person name="Vollmers J."/>
            <person name="Rivas-Marin E."/>
            <person name="Kohn T."/>
            <person name="Peeters S.H."/>
            <person name="Heuer A."/>
            <person name="Rast P."/>
            <person name="Oberbeckmann S."/>
            <person name="Bunk B."/>
            <person name="Jeske O."/>
            <person name="Meyerdierks A."/>
            <person name="Storesund J.E."/>
            <person name="Kallscheuer N."/>
            <person name="Luecker S."/>
            <person name="Lage O.M."/>
            <person name="Pohl T."/>
            <person name="Merkel B.J."/>
            <person name="Hornburger P."/>
            <person name="Mueller R.-W."/>
            <person name="Bruemmer F."/>
            <person name="Labrenz M."/>
            <person name="Spormann A.M."/>
            <person name="Op Den Camp H."/>
            <person name="Overmann J."/>
            <person name="Amann R."/>
            <person name="Jetten M.S.M."/>
            <person name="Mascher T."/>
            <person name="Medema M.H."/>
            <person name="Devos D.P."/>
            <person name="Kaster A.-K."/>
            <person name="Ovreas L."/>
            <person name="Rohde M."/>
            <person name="Galperin M.Y."/>
            <person name="Jogler C."/>
        </authorList>
    </citation>
    <scope>NUCLEOTIDE SEQUENCE [LARGE SCALE GENOMIC DNA]</scope>
    <source>
        <strain evidence="4 5">Pla123a</strain>
    </source>
</reference>
<dbReference type="InterPro" id="IPR001769">
    <property type="entry name" value="Gingipain"/>
</dbReference>
<keyword evidence="5" id="KW-1185">Reference proteome</keyword>
<feature type="signal peptide" evidence="2">
    <location>
        <begin position="1"/>
        <end position="20"/>
    </location>
</feature>
<organism evidence="4 5">
    <name type="scientific">Posidoniimonas polymericola</name>
    <dbReference type="NCBI Taxonomy" id="2528002"/>
    <lineage>
        <taxon>Bacteria</taxon>
        <taxon>Pseudomonadati</taxon>
        <taxon>Planctomycetota</taxon>
        <taxon>Planctomycetia</taxon>
        <taxon>Pirellulales</taxon>
        <taxon>Lacipirellulaceae</taxon>
        <taxon>Posidoniimonas</taxon>
    </lineage>
</organism>
<evidence type="ECO:0000256" key="2">
    <source>
        <dbReference type="SAM" id="SignalP"/>
    </source>
</evidence>
<name>A0A5C5YQL8_9BACT</name>
<keyword evidence="1 2" id="KW-0732">Signal</keyword>
<evidence type="ECO:0000313" key="4">
    <source>
        <dbReference type="EMBL" id="TWT77047.1"/>
    </source>
</evidence>
<dbReference type="EMBL" id="SJPO01000005">
    <property type="protein sequence ID" value="TWT77047.1"/>
    <property type="molecule type" value="Genomic_DNA"/>
</dbReference>
<evidence type="ECO:0000259" key="3">
    <source>
        <dbReference type="Pfam" id="PF01364"/>
    </source>
</evidence>
<dbReference type="InterPro" id="IPR029031">
    <property type="entry name" value="Gingipain_N_sf"/>
</dbReference>
<dbReference type="Proteomes" id="UP000318478">
    <property type="component" value="Unassembled WGS sequence"/>
</dbReference>
<protein>
    <recommendedName>
        <fullName evidence="3">Gingipain domain-containing protein</fullName>
    </recommendedName>
</protein>
<dbReference type="SUPFAM" id="SSF52129">
    <property type="entry name" value="Caspase-like"/>
    <property type="match status" value="1"/>
</dbReference>